<dbReference type="Proteomes" id="UP001239111">
    <property type="component" value="Chromosome 4"/>
</dbReference>
<name>A0ACC2N949_9HYME</name>
<accession>A0ACC2N949</accession>
<comment type="caution">
    <text evidence="1">The sequence shown here is derived from an EMBL/GenBank/DDBJ whole genome shotgun (WGS) entry which is preliminary data.</text>
</comment>
<keyword evidence="2" id="KW-1185">Reference proteome</keyword>
<proteinExistence type="predicted"/>
<gene>
    <name evidence="1" type="ORF">QAD02_008873</name>
</gene>
<evidence type="ECO:0000313" key="1">
    <source>
        <dbReference type="EMBL" id="KAJ8667211.1"/>
    </source>
</evidence>
<evidence type="ECO:0000313" key="2">
    <source>
        <dbReference type="Proteomes" id="UP001239111"/>
    </source>
</evidence>
<sequence length="266" mass="30386">MISSTEWYGFVIDSVTCTSNTFNLPYPDFELMDAIPYHNEFDLLLKLDNGSTSNSQRALRYHDDGQFTTDVAFSTTFEDHQRLKSVKPFDPSEGFYYISRMQSDNGLTFEKLSPEFDLSEIHGVHLMRSKPISPMAYSLSNEEISICGFELVNTTNMKCLITDVQFSLIRLDVVMSFPHRLDNLIVKSLGNGGALLIFRWAFNDNRTSGVYFLHLRDKGLARQPTEIVRYFRPVSEVYVMEMDGGKYCVTVVGESSFITRCISPTF</sequence>
<protein>
    <submittedName>
        <fullName evidence="1">Uncharacterized protein</fullName>
    </submittedName>
</protein>
<reference evidence="1" key="1">
    <citation type="submission" date="2023-04" db="EMBL/GenBank/DDBJ databases">
        <title>A chromosome-level genome assembly of the parasitoid wasp Eretmocerus hayati.</title>
        <authorList>
            <person name="Zhong Y."/>
            <person name="Liu S."/>
            <person name="Liu Y."/>
        </authorList>
    </citation>
    <scope>NUCLEOTIDE SEQUENCE</scope>
    <source>
        <strain evidence="1">ZJU_SS_LIU_2023</strain>
    </source>
</reference>
<dbReference type="EMBL" id="CM056744">
    <property type="protein sequence ID" value="KAJ8667211.1"/>
    <property type="molecule type" value="Genomic_DNA"/>
</dbReference>
<organism evidence="1 2">
    <name type="scientific">Eretmocerus hayati</name>
    <dbReference type="NCBI Taxonomy" id="131215"/>
    <lineage>
        <taxon>Eukaryota</taxon>
        <taxon>Metazoa</taxon>
        <taxon>Ecdysozoa</taxon>
        <taxon>Arthropoda</taxon>
        <taxon>Hexapoda</taxon>
        <taxon>Insecta</taxon>
        <taxon>Pterygota</taxon>
        <taxon>Neoptera</taxon>
        <taxon>Endopterygota</taxon>
        <taxon>Hymenoptera</taxon>
        <taxon>Apocrita</taxon>
        <taxon>Proctotrupomorpha</taxon>
        <taxon>Chalcidoidea</taxon>
        <taxon>Aphelinidae</taxon>
        <taxon>Aphelininae</taxon>
        <taxon>Eretmocerus</taxon>
    </lineage>
</organism>